<dbReference type="EMBL" id="GBRH01197470">
    <property type="protein sequence ID" value="JAE00426.1"/>
    <property type="molecule type" value="Transcribed_RNA"/>
</dbReference>
<accession>A0A0A9ERB1</accession>
<dbReference type="AlphaFoldDB" id="A0A0A9ERB1"/>
<sequence>MMRMEKVVGMGAVTILAGTVVLKEKQMI</sequence>
<proteinExistence type="predicted"/>
<reference evidence="1" key="1">
    <citation type="submission" date="2014-09" db="EMBL/GenBank/DDBJ databases">
        <authorList>
            <person name="Magalhaes I.L.F."/>
            <person name="Oliveira U."/>
            <person name="Santos F.R."/>
            <person name="Vidigal T.H.D.A."/>
            <person name="Brescovit A.D."/>
            <person name="Santos A.J."/>
        </authorList>
    </citation>
    <scope>NUCLEOTIDE SEQUENCE</scope>
    <source>
        <tissue evidence="1">Shoot tissue taken approximately 20 cm above the soil surface</tissue>
    </source>
</reference>
<name>A0A0A9ERB1_ARUDO</name>
<evidence type="ECO:0000313" key="1">
    <source>
        <dbReference type="EMBL" id="JAE00426.1"/>
    </source>
</evidence>
<organism evidence="1">
    <name type="scientific">Arundo donax</name>
    <name type="common">Giant reed</name>
    <name type="synonym">Donax arundinaceus</name>
    <dbReference type="NCBI Taxonomy" id="35708"/>
    <lineage>
        <taxon>Eukaryota</taxon>
        <taxon>Viridiplantae</taxon>
        <taxon>Streptophyta</taxon>
        <taxon>Embryophyta</taxon>
        <taxon>Tracheophyta</taxon>
        <taxon>Spermatophyta</taxon>
        <taxon>Magnoliopsida</taxon>
        <taxon>Liliopsida</taxon>
        <taxon>Poales</taxon>
        <taxon>Poaceae</taxon>
        <taxon>PACMAD clade</taxon>
        <taxon>Arundinoideae</taxon>
        <taxon>Arundineae</taxon>
        <taxon>Arundo</taxon>
    </lineage>
</organism>
<reference evidence="1" key="2">
    <citation type="journal article" date="2015" name="Data Brief">
        <title>Shoot transcriptome of the giant reed, Arundo donax.</title>
        <authorList>
            <person name="Barrero R.A."/>
            <person name="Guerrero F.D."/>
            <person name="Moolhuijzen P."/>
            <person name="Goolsby J.A."/>
            <person name="Tidwell J."/>
            <person name="Bellgard S.E."/>
            <person name="Bellgard M.I."/>
        </authorList>
    </citation>
    <scope>NUCLEOTIDE SEQUENCE</scope>
    <source>
        <tissue evidence="1">Shoot tissue taken approximately 20 cm above the soil surface</tissue>
    </source>
</reference>
<protein>
    <submittedName>
        <fullName evidence="1">Iso3</fullName>
    </submittedName>
</protein>